<name>A0A7M1LFJ9_9BACT</name>
<feature type="transmembrane region" description="Helical" evidence="5">
    <location>
        <begin position="275"/>
        <end position="293"/>
    </location>
</feature>
<dbReference type="AlphaFoldDB" id="A0A7M1LFJ9"/>
<organism evidence="6 7">
    <name type="scientific">Campylobacter corcagiensis</name>
    <dbReference type="NCBI Taxonomy" id="1448857"/>
    <lineage>
        <taxon>Bacteria</taxon>
        <taxon>Pseudomonadati</taxon>
        <taxon>Campylobacterota</taxon>
        <taxon>Epsilonproteobacteria</taxon>
        <taxon>Campylobacterales</taxon>
        <taxon>Campylobacteraceae</taxon>
        <taxon>Campylobacter</taxon>
    </lineage>
</organism>
<dbReference type="GO" id="GO:0030255">
    <property type="term" value="P:protein secretion by the type IV secretion system"/>
    <property type="evidence" value="ECO:0007669"/>
    <property type="project" value="InterPro"/>
</dbReference>
<dbReference type="OrthoDB" id="5353477at2"/>
<keyword evidence="2 5" id="KW-0812">Transmembrane</keyword>
<evidence type="ECO:0000256" key="5">
    <source>
        <dbReference type="SAM" id="Phobius"/>
    </source>
</evidence>
<evidence type="ECO:0000256" key="4">
    <source>
        <dbReference type="ARBA" id="ARBA00023136"/>
    </source>
</evidence>
<feature type="transmembrane region" description="Helical" evidence="5">
    <location>
        <begin position="207"/>
        <end position="224"/>
    </location>
</feature>
<accession>A0A7M1LFJ9</accession>
<evidence type="ECO:0000256" key="1">
    <source>
        <dbReference type="ARBA" id="ARBA00004141"/>
    </source>
</evidence>
<dbReference type="GO" id="GO:0016020">
    <property type="term" value="C:membrane"/>
    <property type="evidence" value="ECO:0007669"/>
    <property type="project" value="UniProtKB-SubCell"/>
</dbReference>
<protein>
    <submittedName>
        <fullName evidence="6">Type IV secretion system protein</fullName>
    </submittedName>
</protein>
<feature type="transmembrane region" description="Helical" evidence="5">
    <location>
        <begin position="80"/>
        <end position="103"/>
    </location>
</feature>
<sequence>MANEVSKDLLTDSNWINKTQDVMQENVMGLFDKFYQGAHDIVYSSGVTTIIILIIIWWLLDKLKHGYPTREETFGAIKYTISLCFIFAALSSFNAYTGILYLLTIPENIVTAVVSSIYQSQDFGEIVTESMNRVDKLRAMMWDYGTSEYLQDSAWDFGIFKVNSPADYLMAGVVTVFLMIPFWIFYIIFFILLIGITIVIFFSKFTAFLIMSTLPLVIPFLIFTRFRPYLWSWYKLYLSYAFIAPLAFIALNLAMNPITNLEKFESNIAELFLKQYEYLITGGITCITAIFILKRIPSWINAVLGTQMESGAGGVTGGVVAGAVAGKTALGGIANKAVGGSFIGGALSSFGRATGGRTLGRIGKTGIDAGVNAGKDIGKIYKTFRGGYATP</sequence>
<gene>
    <name evidence="6" type="ORF">IMC76_05465</name>
</gene>
<evidence type="ECO:0000313" key="7">
    <source>
        <dbReference type="Proteomes" id="UP000594749"/>
    </source>
</evidence>
<feature type="transmembrane region" description="Helical" evidence="5">
    <location>
        <begin position="168"/>
        <end position="201"/>
    </location>
</feature>
<evidence type="ECO:0000256" key="2">
    <source>
        <dbReference type="ARBA" id="ARBA00022692"/>
    </source>
</evidence>
<feature type="transmembrane region" description="Helical" evidence="5">
    <location>
        <begin position="236"/>
        <end position="255"/>
    </location>
</feature>
<keyword evidence="7" id="KW-1185">Reference proteome</keyword>
<evidence type="ECO:0000313" key="6">
    <source>
        <dbReference type="EMBL" id="QOQ86676.1"/>
    </source>
</evidence>
<dbReference type="EMBL" id="CP063078">
    <property type="protein sequence ID" value="QOQ86676.1"/>
    <property type="molecule type" value="Genomic_DNA"/>
</dbReference>
<evidence type="ECO:0000256" key="3">
    <source>
        <dbReference type="ARBA" id="ARBA00022989"/>
    </source>
</evidence>
<dbReference type="InterPro" id="IPR007688">
    <property type="entry name" value="Conjugal_tfr_TrbL/VirB6"/>
</dbReference>
<dbReference type="Proteomes" id="UP000594749">
    <property type="component" value="Chromosome"/>
</dbReference>
<reference evidence="6 7" key="1">
    <citation type="submission" date="2020-10" db="EMBL/GenBank/DDBJ databases">
        <title>Campylobacter and Helicobacter PacBio genomes.</title>
        <authorList>
            <person name="Lane C."/>
        </authorList>
    </citation>
    <scope>NUCLEOTIDE SEQUENCE [LARGE SCALE GENOMIC DNA]</scope>
    <source>
        <strain evidence="6 7">2016D-0077</strain>
    </source>
</reference>
<keyword evidence="3 5" id="KW-1133">Transmembrane helix</keyword>
<comment type="subcellular location">
    <subcellularLocation>
        <location evidence="1">Membrane</location>
        <topology evidence="1">Multi-pass membrane protein</topology>
    </subcellularLocation>
</comment>
<keyword evidence="4 5" id="KW-0472">Membrane</keyword>
<proteinExistence type="predicted"/>
<dbReference type="RefSeq" id="WP_025803826.1">
    <property type="nucleotide sequence ID" value="NZ_CP053842.1"/>
</dbReference>
<dbReference type="Pfam" id="PF04610">
    <property type="entry name" value="TrbL"/>
    <property type="match status" value="1"/>
</dbReference>
<feature type="transmembrane region" description="Helical" evidence="5">
    <location>
        <begin position="41"/>
        <end position="60"/>
    </location>
</feature>